<evidence type="ECO:0000256" key="1">
    <source>
        <dbReference type="SAM" id="Coils"/>
    </source>
</evidence>
<dbReference type="EMBL" id="QKWP01001822">
    <property type="protein sequence ID" value="RIB06402.1"/>
    <property type="molecule type" value="Genomic_DNA"/>
</dbReference>
<reference evidence="2 3" key="1">
    <citation type="submission" date="2018-06" db="EMBL/GenBank/DDBJ databases">
        <title>Comparative genomics reveals the genomic features of Rhizophagus irregularis, R. cerebriforme, R. diaphanum and Gigaspora rosea, and their symbiotic lifestyle signature.</title>
        <authorList>
            <person name="Morin E."/>
            <person name="San Clemente H."/>
            <person name="Chen E.C.H."/>
            <person name="De La Providencia I."/>
            <person name="Hainaut M."/>
            <person name="Kuo A."/>
            <person name="Kohler A."/>
            <person name="Murat C."/>
            <person name="Tang N."/>
            <person name="Roy S."/>
            <person name="Loubradou J."/>
            <person name="Henrissat B."/>
            <person name="Grigoriev I.V."/>
            <person name="Corradi N."/>
            <person name="Roux C."/>
            <person name="Martin F.M."/>
        </authorList>
    </citation>
    <scope>NUCLEOTIDE SEQUENCE [LARGE SCALE GENOMIC DNA]</scope>
    <source>
        <strain evidence="2 3">DAOM 194757</strain>
    </source>
</reference>
<gene>
    <name evidence="2" type="ORF">C2G38_2046818</name>
</gene>
<evidence type="ECO:0000313" key="3">
    <source>
        <dbReference type="Proteomes" id="UP000266673"/>
    </source>
</evidence>
<accession>A0A397U805</accession>
<comment type="caution">
    <text evidence="2">The sequence shown here is derived from an EMBL/GenBank/DDBJ whole genome shotgun (WGS) entry which is preliminary data.</text>
</comment>
<dbReference type="AlphaFoldDB" id="A0A397U805"/>
<evidence type="ECO:0000313" key="2">
    <source>
        <dbReference type="EMBL" id="RIB06402.1"/>
    </source>
</evidence>
<keyword evidence="3" id="KW-1185">Reference proteome</keyword>
<organism evidence="2 3">
    <name type="scientific">Gigaspora rosea</name>
    <dbReference type="NCBI Taxonomy" id="44941"/>
    <lineage>
        <taxon>Eukaryota</taxon>
        <taxon>Fungi</taxon>
        <taxon>Fungi incertae sedis</taxon>
        <taxon>Mucoromycota</taxon>
        <taxon>Glomeromycotina</taxon>
        <taxon>Glomeromycetes</taxon>
        <taxon>Diversisporales</taxon>
        <taxon>Gigasporaceae</taxon>
        <taxon>Gigaspora</taxon>
    </lineage>
</organism>
<keyword evidence="1" id="KW-0175">Coiled coil</keyword>
<sequence>MRIVTLLLEKSLDAICSASVVYLAMVYNTLDVYEDDRDLAERAVEEALKEINDSDRKEKVSEVLSQIKIGYKNIISIKTIKVLNTPQELTLDYTREEIEKILIKFITWPCQIRMQLFIMLSRKV</sequence>
<protein>
    <submittedName>
        <fullName evidence="2">Uncharacterized protein</fullName>
    </submittedName>
</protein>
<name>A0A397U805_9GLOM</name>
<feature type="coiled-coil region" evidence="1">
    <location>
        <begin position="30"/>
        <end position="57"/>
    </location>
</feature>
<dbReference type="OrthoDB" id="2447030at2759"/>
<dbReference type="Proteomes" id="UP000266673">
    <property type="component" value="Unassembled WGS sequence"/>
</dbReference>
<proteinExistence type="predicted"/>